<dbReference type="Proteomes" id="UP000008387">
    <property type="component" value="Chromosome"/>
</dbReference>
<dbReference type="HOGENOM" id="CLU_019643_0_0_7"/>
<dbReference type="EMBL" id="FR871757">
    <property type="protein sequence ID" value="CCB80387.1"/>
    <property type="molecule type" value="Genomic_DNA"/>
</dbReference>
<gene>
    <name evidence="2" type="ordered locus">HBZC1_14010</name>
</gene>
<dbReference type="KEGG" id="hbi:HBZC1_14010"/>
<accession>F8KU48</accession>
<evidence type="ECO:0000313" key="3">
    <source>
        <dbReference type="Proteomes" id="UP000008387"/>
    </source>
</evidence>
<sequence>MNKTSVANLTPQQTTIALQALGDEINKIISITSKDIQNIGEANQKIAVNNMQKLTTLTDAKNTAITQALNQITGLTEIVGRAFHNQWVDYASGKTFFLNNAAHASYIDAGDTCVFDIILNNTAGSINSCGYQGGTETDLKNFQKEAKKAGVSMADIWGTLFDFNKIKNIWISPSDCAKGGCSGVSAQQAQQGMQNFFNLMNSYVGAAGFVGNFTNSKLYSSIENDLSSGHFDPVTNFVNAYVNQFVPAMLQTFVDNPVWLMSLVPGASGYNGPPATPSASQKHEVTSKWNSPNVKYCYDSPAIGLDFSQGYAVCGYNWWAQAMFLGYFGYLSNQTGTLINALKTELAPTQTAITNASTATSALKNFKPAQSYPLPPNPPYTTGPLPPVPTFPSISTTPTPLPQVPPPQAPLLSFSSDHFLSNSLRLGVQLQGGYQKYFTPFFGISYYGYFGYRYLYMQRYNQSNLMDTNRYSLGFGVNALTNFYSKIGKAPNGRVKIQAYGIFGGLLTTFNILSAHFLQDQAQVRTDANINAVMGLSVRVNQFKWSLGVRIPLIERRQNLDIRNKDGQEGILTFIDSYKNPQFFLDFTRIF</sequence>
<dbReference type="InterPro" id="IPR002718">
    <property type="entry name" value="OMP_Helicobacter"/>
</dbReference>
<name>F8KU48_HELBC</name>
<evidence type="ECO:0000256" key="1">
    <source>
        <dbReference type="SAM" id="MobiDB-lite"/>
    </source>
</evidence>
<evidence type="ECO:0000313" key="2">
    <source>
        <dbReference type="EMBL" id="CCB80387.1"/>
    </source>
</evidence>
<reference evidence="2 3" key="1">
    <citation type="journal article" date="2011" name="J. Bacteriol.">
        <title>Genome sequence of Helicobacter bizzozeronii strain CIII-1, an isolate from human gastric mucosa.</title>
        <authorList>
            <person name="Schott T."/>
            <person name="Rossi M."/>
            <person name="Hanninen M.L."/>
        </authorList>
    </citation>
    <scope>NUCLEOTIDE SEQUENCE [LARGE SCALE GENOMIC DNA]</scope>
    <source>
        <strain evidence="2 3">CIII-1</strain>
    </source>
</reference>
<proteinExistence type="predicted"/>
<dbReference type="Pfam" id="PF01856">
    <property type="entry name" value="HP_OMP"/>
    <property type="match status" value="1"/>
</dbReference>
<dbReference type="PRINTS" id="PR01776">
    <property type="entry name" value="HPOMPFAMILY"/>
</dbReference>
<feature type="region of interest" description="Disordered" evidence="1">
    <location>
        <begin position="385"/>
        <end position="406"/>
    </location>
</feature>
<dbReference type="STRING" id="1002804.HBZC1_14010"/>
<dbReference type="RefSeq" id="WP_013890792.1">
    <property type="nucleotide sequence ID" value="NC_015674.1"/>
</dbReference>
<dbReference type="AlphaFoldDB" id="F8KU48"/>
<protein>
    <submittedName>
        <fullName evidence="2">Outer membrane protein</fullName>
    </submittedName>
</protein>
<organism evidence="2 3">
    <name type="scientific">Helicobacter bizzozeronii (strain CIII-1)</name>
    <dbReference type="NCBI Taxonomy" id="1002804"/>
    <lineage>
        <taxon>Bacteria</taxon>
        <taxon>Pseudomonadati</taxon>
        <taxon>Campylobacterota</taxon>
        <taxon>Epsilonproteobacteria</taxon>
        <taxon>Campylobacterales</taxon>
        <taxon>Helicobacteraceae</taxon>
        <taxon>Helicobacter</taxon>
    </lineage>
</organism>
<keyword evidence="3" id="KW-1185">Reference proteome</keyword>